<accession>A0A6I6DW89</accession>
<comment type="similarity">
    <text evidence="1">Belongs to the SMC family. SbcC subfamily.</text>
</comment>
<sequence>MRIHRVEIEGFGPFRERQVIDLDAYAVDGLFLIGGRTGAGKSSILDAITFAIFGSVPRYEGGEKRLRSDHCEPDDPTSVAVEFTTGGTRWRIERSPEYERPKKRGDGMTIAAARAQMGEVTSGAVEWKAAKDRDVANLVAEVVGLNQQQFLQVILLAQGRFARFLLADNNDRQKLLRTLFGSRRFEDYENELDQRRRAAEASVSEGRQLLSVVLDQADAIATGLPPREETDGSEMGSTDGPGAASEEARLTGLSRAEHRSRHEVEVAEAAEVAARRIRESAAAEYERLRGEREKQRQRDELRQKLEELDARAASVAVDRGELKAARRAESVRGALDAATRALASVTSAVATLEGARAAWEEIDASGASTPGELDALVEQAQQRIGAWQPMLEVEQRLPESETRLEHLRSEAEQVAARRRELEAELAGIPEQRKRLESDARSAAERAAGRPHAEERVTALTAQLEAAREVSRLVEEYERVARRAEEALQARDRADRELGELHRRRLDGYAAELASELVAGSPCAVCGSTAHPAPAERGDEHVTADEIDAADERKTAAARAEFKVSDERRDAQRALAEAEAKAGGRALADLEADRDTALAQQKDAESAAAELSDLEASQRALAAAEQRLGNERTAAEEESSELLAAIRSAENELQKSRASVAEARGDADSVAARLDVERRRAAAASGYAEAQREASRAERAAAAAAEALAEAVAEAGFVDVENARAAIRDAATQERLERAISTYDADLQSTKAALVELELLVLPDEEIDVDGARAALTQAEDERDAAVAHLSSMRQLAASLADALRRAEDAHGQIADAAREAAVIRDLADAVAGRNMKKMDLETFVLAAELEGIVEAANRRLDEMSDGRYALQHTDALAYRNAASGLGLEVLDRFTGQPRSPRSLSGGETFLASLALALGLAEVVTNRAGGITLDTLFIDEGFGSLDSETLETAMRTLDGLREGGRTVGVISHVEAMKEQIPAQLRVDRTPQGWSTVSQ</sequence>
<dbReference type="EMBL" id="CP032550">
    <property type="protein sequence ID" value="QGU28406.1"/>
    <property type="molecule type" value="Genomic_DNA"/>
</dbReference>
<feature type="domain" description="Rad50/SbcC-type AAA" evidence="6">
    <location>
        <begin position="5"/>
        <end position="198"/>
    </location>
</feature>
<protein>
    <recommendedName>
        <fullName evidence="3">Nuclease SbcCD subunit C</fullName>
    </recommendedName>
</protein>
<feature type="coiled-coil region" evidence="4">
    <location>
        <begin position="789"/>
        <end position="819"/>
    </location>
</feature>
<evidence type="ECO:0000256" key="4">
    <source>
        <dbReference type="SAM" id="Coils"/>
    </source>
</evidence>
<dbReference type="InterPro" id="IPR027417">
    <property type="entry name" value="P-loop_NTPase"/>
</dbReference>
<dbReference type="InterPro" id="IPR038729">
    <property type="entry name" value="Rad50/SbcC_AAA"/>
</dbReference>
<evidence type="ECO:0000256" key="2">
    <source>
        <dbReference type="ARBA" id="ARBA00011322"/>
    </source>
</evidence>
<dbReference type="Proteomes" id="UP000422989">
    <property type="component" value="Chromosome"/>
</dbReference>
<dbReference type="OrthoDB" id="9795626at2"/>
<dbReference type="Pfam" id="PF13476">
    <property type="entry name" value="AAA_23"/>
    <property type="match status" value="1"/>
</dbReference>
<keyword evidence="4" id="KW-0175">Coiled coil</keyword>
<evidence type="ECO:0000259" key="6">
    <source>
        <dbReference type="Pfam" id="PF13476"/>
    </source>
</evidence>
<feature type="coiled-coil region" evidence="4">
    <location>
        <begin position="278"/>
        <end position="318"/>
    </location>
</feature>
<dbReference type="GO" id="GO:0006302">
    <property type="term" value="P:double-strand break repair"/>
    <property type="evidence" value="ECO:0007669"/>
    <property type="project" value="InterPro"/>
</dbReference>
<reference evidence="7 8" key="1">
    <citation type="submission" date="2018-09" db="EMBL/GenBank/DDBJ databases">
        <title>Whole genome sequencing of Microbacterium oryzae strain MB-10T.</title>
        <authorList>
            <person name="Das S.K."/>
        </authorList>
    </citation>
    <scope>NUCLEOTIDE SEQUENCE [LARGE SCALE GENOMIC DNA]</scope>
    <source>
        <strain evidence="7 8">MB-10</strain>
    </source>
</reference>
<dbReference type="PANTHER" id="PTHR32114:SF2">
    <property type="entry name" value="ABC TRANSPORTER ABCH.3"/>
    <property type="match status" value="1"/>
</dbReference>
<name>A0A6I6DW89_9MICO</name>
<evidence type="ECO:0000256" key="1">
    <source>
        <dbReference type="ARBA" id="ARBA00006930"/>
    </source>
</evidence>
<feature type="coiled-coil region" evidence="4">
    <location>
        <begin position="586"/>
        <end position="713"/>
    </location>
</feature>
<feature type="region of interest" description="Disordered" evidence="5">
    <location>
        <begin position="223"/>
        <end position="248"/>
    </location>
</feature>
<evidence type="ECO:0000256" key="5">
    <source>
        <dbReference type="SAM" id="MobiDB-lite"/>
    </source>
</evidence>
<keyword evidence="8" id="KW-1185">Reference proteome</keyword>
<comment type="subunit">
    <text evidence="2">Heterodimer of SbcC and SbcD.</text>
</comment>
<dbReference type="KEGG" id="moj:D7D94_12535"/>
<evidence type="ECO:0000313" key="7">
    <source>
        <dbReference type="EMBL" id="QGU28406.1"/>
    </source>
</evidence>
<evidence type="ECO:0000313" key="8">
    <source>
        <dbReference type="Proteomes" id="UP000422989"/>
    </source>
</evidence>
<organism evidence="7 8">
    <name type="scientific">Microbacterium oryzae</name>
    <dbReference type="NCBI Taxonomy" id="743009"/>
    <lineage>
        <taxon>Bacteria</taxon>
        <taxon>Bacillati</taxon>
        <taxon>Actinomycetota</taxon>
        <taxon>Actinomycetes</taxon>
        <taxon>Micrococcales</taxon>
        <taxon>Microbacteriaceae</taxon>
        <taxon>Microbacterium</taxon>
    </lineage>
</organism>
<dbReference type="Gene3D" id="3.40.50.300">
    <property type="entry name" value="P-loop containing nucleotide triphosphate hydrolases"/>
    <property type="match status" value="2"/>
</dbReference>
<feature type="compositionally biased region" description="Basic and acidic residues" evidence="5">
    <location>
        <begin position="430"/>
        <end position="455"/>
    </location>
</feature>
<dbReference type="GO" id="GO:0016887">
    <property type="term" value="F:ATP hydrolysis activity"/>
    <property type="evidence" value="ECO:0007669"/>
    <property type="project" value="InterPro"/>
</dbReference>
<dbReference type="PANTHER" id="PTHR32114">
    <property type="entry name" value="ABC TRANSPORTER ABCH.3"/>
    <property type="match status" value="1"/>
</dbReference>
<evidence type="ECO:0000256" key="3">
    <source>
        <dbReference type="ARBA" id="ARBA00013368"/>
    </source>
</evidence>
<dbReference type="Pfam" id="PF13558">
    <property type="entry name" value="SbcC_Walker_B"/>
    <property type="match status" value="1"/>
</dbReference>
<dbReference type="AlphaFoldDB" id="A0A6I6DW89"/>
<dbReference type="SUPFAM" id="SSF52540">
    <property type="entry name" value="P-loop containing nucleoside triphosphate hydrolases"/>
    <property type="match status" value="1"/>
</dbReference>
<feature type="region of interest" description="Disordered" evidence="5">
    <location>
        <begin position="429"/>
        <end position="455"/>
    </location>
</feature>
<gene>
    <name evidence="7" type="ORF">D7D94_12535</name>
</gene>
<feature type="coiled-coil region" evidence="4">
    <location>
        <begin position="466"/>
        <end position="503"/>
    </location>
</feature>
<proteinExistence type="inferred from homology"/>
<dbReference type="RefSeq" id="WP_156242945.1">
    <property type="nucleotide sequence ID" value="NZ_BAAAZL010000003.1"/>
</dbReference>